<dbReference type="Pfam" id="PF13470">
    <property type="entry name" value="PIN_3"/>
    <property type="match status" value="1"/>
</dbReference>
<reference evidence="2 3" key="1">
    <citation type="submission" date="2014-01" db="EMBL/GenBank/DDBJ databases">
        <title>Roseivivax isoporae LMG 25204 Genome Sequencing.</title>
        <authorList>
            <person name="Lai Q."/>
            <person name="Li G."/>
            <person name="Shao Z."/>
        </authorList>
    </citation>
    <scope>NUCLEOTIDE SEQUENCE [LARGE SCALE GENOMIC DNA]</scope>
    <source>
        <strain evidence="2 3">LMG 25204</strain>
    </source>
</reference>
<name>X7F8A3_9RHOB</name>
<sequence>MKVLVDTNVLYPTVMREVVLGIAATGAFTPLWSARILEEWARAARRTLGAPGETQARAEIAALRVEWPEAEITWPPSLEARLWLPDPSDLHVLAAAIAGSADVVLTVNARDFPRGTLADEGLSRADPDAFLLGLYHADPDPVRAACEVVLGKARALSDGTWEMRPLLKKARLPRLAKALA</sequence>
<dbReference type="InterPro" id="IPR029060">
    <property type="entry name" value="PIN-like_dom_sf"/>
</dbReference>
<dbReference type="NCBIfam" id="NF046100">
    <property type="entry name" value="RSP_2648_fam_PIN"/>
    <property type="match status" value="1"/>
</dbReference>
<dbReference type="STRING" id="1449351.RISW2_08545"/>
<evidence type="ECO:0000259" key="1">
    <source>
        <dbReference type="Pfam" id="PF13470"/>
    </source>
</evidence>
<keyword evidence="3" id="KW-1185">Reference proteome</keyword>
<dbReference type="EMBL" id="JAME01000020">
    <property type="protein sequence ID" value="ETX28336.1"/>
    <property type="molecule type" value="Genomic_DNA"/>
</dbReference>
<organism evidence="2 3">
    <name type="scientific">Roseivivax isoporae LMG 25204</name>
    <dbReference type="NCBI Taxonomy" id="1449351"/>
    <lineage>
        <taxon>Bacteria</taxon>
        <taxon>Pseudomonadati</taxon>
        <taxon>Pseudomonadota</taxon>
        <taxon>Alphaproteobacteria</taxon>
        <taxon>Rhodobacterales</taxon>
        <taxon>Roseobacteraceae</taxon>
        <taxon>Roseivivax</taxon>
    </lineage>
</organism>
<proteinExistence type="predicted"/>
<accession>X7F8A3</accession>
<evidence type="ECO:0000313" key="3">
    <source>
        <dbReference type="Proteomes" id="UP000023430"/>
    </source>
</evidence>
<gene>
    <name evidence="2" type="ORF">RISW2_08545</name>
</gene>
<feature type="domain" description="PIN" evidence="1">
    <location>
        <begin position="2"/>
        <end position="109"/>
    </location>
</feature>
<dbReference type="OrthoDB" id="211933at2"/>
<dbReference type="Proteomes" id="UP000023430">
    <property type="component" value="Unassembled WGS sequence"/>
</dbReference>
<dbReference type="eggNOG" id="COG1569">
    <property type="taxonomic scope" value="Bacteria"/>
</dbReference>
<dbReference type="AlphaFoldDB" id="X7F8A3"/>
<comment type="caution">
    <text evidence="2">The sequence shown here is derived from an EMBL/GenBank/DDBJ whole genome shotgun (WGS) entry which is preliminary data.</text>
</comment>
<dbReference type="SUPFAM" id="SSF88723">
    <property type="entry name" value="PIN domain-like"/>
    <property type="match status" value="1"/>
</dbReference>
<dbReference type="InterPro" id="IPR002716">
    <property type="entry name" value="PIN_dom"/>
</dbReference>
<dbReference type="PATRIC" id="fig|1449351.3.peg.2766"/>
<protein>
    <recommendedName>
        <fullName evidence="1">PIN domain-containing protein</fullName>
    </recommendedName>
</protein>
<dbReference type="RefSeq" id="WP_043772138.1">
    <property type="nucleotide sequence ID" value="NZ_JAME01000020.1"/>
</dbReference>
<evidence type="ECO:0000313" key="2">
    <source>
        <dbReference type="EMBL" id="ETX28336.1"/>
    </source>
</evidence>